<dbReference type="Gene3D" id="2.60.40.1120">
    <property type="entry name" value="Carboxypeptidase-like, regulatory domain"/>
    <property type="match status" value="1"/>
</dbReference>
<dbReference type="SUPFAM" id="SSF56935">
    <property type="entry name" value="Porins"/>
    <property type="match status" value="1"/>
</dbReference>
<dbReference type="eggNOG" id="COG4771">
    <property type="taxonomic scope" value="Bacteria"/>
</dbReference>
<dbReference type="HOGENOM" id="CLU_004317_0_1_10"/>
<keyword evidence="11" id="KW-1185">Reference proteome</keyword>
<keyword evidence="6 7" id="KW-0998">Cell outer membrane</keyword>
<accession>F8N8D6</accession>
<dbReference type="EMBL" id="GL945017">
    <property type="protein sequence ID" value="EGN57615.1"/>
    <property type="molecule type" value="Genomic_DNA"/>
</dbReference>
<dbReference type="Gene3D" id="2.40.170.20">
    <property type="entry name" value="TonB-dependent receptor, beta-barrel domain"/>
    <property type="match status" value="1"/>
</dbReference>
<dbReference type="InterPro" id="IPR008969">
    <property type="entry name" value="CarboxyPept-like_regulatory"/>
</dbReference>
<evidence type="ECO:0000256" key="5">
    <source>
        <dbReference type="ARBA" id="ARBA00023136"/>
    </source>
</evidence>
<keyword evidence="3 7" id="KW-1134">Transmembrane beta strand</keyword>
<evidence type="ECO:0000313" key="11">
    <source>
        <dbReference type="Proteomes" id="UP000002772"/>
    </source>
</evidence>
<dbReference type="Pfam" id="PF07715">
    <property type="entry name" value="Plug"/>
    <property type="match status" value="1"/>
</dbReference>
<evidence type="ECO:0000256" key="2">
    <source>
        <dbReference type="ARBA" id="ARBA00022448"/>
    </source>
</evidence>
<dbReference type="NCBIfam" id="TIGR04057">
    <property type="entry name" value="SusC_RagA_signa"/>
    <property type="match status" value="1"/>
</dbReference>
<evidence type="ECO:0000256" key="4">
    <source>
        <dbReference type="ARBA" id="ARBA00022692"/>
    </source>
</evidence>
<feature type="signal peptide" evidence="8">
    <location>
        <begin position="1"/>
        <end position="33"/>
    </location>
</feature>
<dbReference type="GO" id="GO:0009279">
    <property type="term" value="C:cell outer membrane"/>
    <property type="evidence" value="ECO:0007669"/>
    <property type="project" value="UniProtKB-SubCell"/>
</dbReference>
<keyword evidence="8" id="KW-0732">Signal</keyword>
<organism evidence="10 11">
    <name type="scientific">Hallella multisaccharivorax DSM 17128</name>
    <dbReference type="NCBI Taxonomy" id="688246"/>
    <lineage>
        <taxon>Bacteria</taxon>
        <taxon>Pseudomonadati</taxon>
        <taxon>Bacteroidota</taxon>
        <taxon>Bacteroidia</taxon>
        <taxon>Bacteroidales</taxon>
        <taxon>Prevotellaceae</taxon>
        <taxon>Hallella</taxon>
    </lineage>
</organism>
<dbReference type="PROSITE" id="PS52016">
    <property type="entry name" value="TONB_DEPENDENT_REC_3"/>
    <property type="match status" value="1"/>
</dbReference>
<feature type="chain" id="PRO_5003381174" evidence="8">
    <location>
        <begin position="34"/>
        <end position="1098"/>
    </location>
</feature>
<keyword evidence="10" id="KW-0675">Receptor</keyword>
<evidence type="ECO:0000256" key="6">
    <source>
        <dbReference type="ARBA" id="ARBA00023237"/>
    </source>
</evidence>
<dbReference type="Pfam" id="PF13715">
    <property type="entry name" value="CarbopepD_reg_2"/>
    <property type="match status" value="1"/>
</dbReference>
<evidence type="ECO:0000256" key="8">
    <source>
        <dbReference type="SAM" id="SignalP"/>
    </source>
</evidence>
<evidence type="ECO:0000256" key="3">
    <source>
        <dbReference type="ARBA" id="ARBA00022452"/>
    </source>
</evidence>
<evidence type="ECO:0000313" key="10">
    <source>
        <dbReference type="EMBL" id="EGN57615.1"/>
    </source>
</evidence>
<dbReference type="InterPro" id="IPR012910">
    <property type="entry name" value="Plug_dom"/>
</dbReference>
<dbReference type="Gene3D" id="2.170.130.10">
    <property type="entry name" value="TonB-dependent receptor, plug domain"/>
    <property type="match status" value="1"/>
</dbReference>
<dbReference type="InterPro" id="IPR036942">
    <property type="entry name" value="Beta-barrel_TonB_sf"/>
</dbReference>
<dbReference type="InterPro" id="IPR023997">
    <property type="entry name" value="TonB-dep_OMP_SusC/RagA_CS"/>
</dbReference>
<dbReference type="InterPro" id="IPR023996">
    <property type="entry name" value="TonB-dep_OMP_SusC/RagA"/>
</dbReference>
<dbReference type="NCBIfam" id="TIGR04056">
    <property type="entry name" value="OMP_RagA_SusC"/>
    <property type="match status" value="1"/>
</dbReference>
<dbReference type="SUPFAM" id="SSF49464">
    <property type="entry name" value="Carboxypeptidase regulatory domain-like"/>
    <property type="match status" value="1"/>
</dbReference>
<proteinExistence type="inferred from homology"/>
<evidence type="ECO:0000256" key="7">
    <source>
        <dbReference type="PROSITE-ProRule" id="PRU01360"/>
    </source>
</evidence>
<sequence length="1098" mass="120291">MKTGHQRTSSQRALLLAGLCVCMGVGFVPQARAAIGSVSIVQQQGKKVTGTVSDSQGPIIGATVRVKGTQIATVTDMDGKYSISIKPGQTLLISYVGYTDKEVKIGCQAKYDVTLQENNNDLNEVVVVGYGTMKKSDLAGASASLDEKTLKSSPITNIDQSFQGRIAGVNAVQTSGAPGSAISVQVRGQATINAASDPLYVVDGVIYNSQSNSGSSLGLGDKLGNGTHSAVSPLSLIAPSDIVSIEVLKDASATAIYGAQGANGVVLITTKKGKSGDAKFSYNGTLTVSRQNKRLDIMNLREFAEFYDDLVDQGEISNPDKSYSDPSILGRGTNWQDAVFQTAWQQTHQVSAEGGSDKIHYYMSGSYDNQEGTIIGSSFRRFNVRVNLDAQVKKWLKLGFNGTFANTHESLKLADSEEGLINYSLTTPPDIQIYDVNGNYSSVSKEGFSNPNPIAMAMLDDILLKRQTLNGSIYADITPIRNLTWHSQFGYDVNASRAQTYNPKVNLGTWNRDQNQGRLQKNSGNYWSFNNYVTYNMQFGKHGITAMLGQECWESKYDYTMVFNTDLPSDAVHNPALGAGNPQIGAGWGSSSMASFFTRENYNYDDRYLATYTYRYDGSSNFGPNKRWAGFHSLALAWRFSNEKFIQKAVGSWLSNGKLRIGWGQTGNSNIGGYKWGSLVSAMATGLGMSYRPANLKNLDIKWETQEQWNVGLDLGFFNNRVNLTVDWYNKQSKDMLMQLILPSIMGTSGNSSSALAAPYGNYGDIENHGVEIALNTHPVVTKNFSWDSDINFSLNRNKLKSLGGSTAIVGYGQWTDVVSRSVPGESLYNFYGYKVEGVYKDFQDILDSPVNTLTKNNPVVTDADGKKHWDADPTKYSRTNTTFVGDLKYKDVNGDGVIDENDKTNIGSPLPKWTFGWNNTLRYKQFDLNFFINGSVGNKVGNYLKMKLTHMNSAWVNQLTDVKNRAHLAPKDGVRSAYWYDNIANVVVTNPGGTMPRASVNDPNDNDAWSDRYIEDGSYVRLKSITLGYTFSPMLVKKIGLTALRLTFNATNLFTITGYDGYDPEIGVSTASANVFGLDNGRYPSPTTFAFGLNASF</sequence>
<feature type="domain" description="TonB-dependent receptor plug" evidence="9">
    <location>
        <begin position="135"/>
        <end position="265"/>
    </location>
</feature>
<reference evidence="11" key="1">
    <citation type="journal article" date="2011" name="Stand. Genomic Sci.">
        <title>Non-contiguous finished genome sequence of the opportunistic oral pathogen Prevotella multisaccharivorax type strain (PPPA20).</title>
        <authorList>
            <person name="Pati A."/>
            <person name="Gronow S."/>
            <person name="Lu M."/>
            <person name="Lapidus A."/>
            <person name="Nolan M."/>
            <person name="Lucas S."/>
            <person name="Hammon N."/>
            <person name="Deshpande S."/>
            <person name="Cheng J.F."/>
            <person name="Tapia R."/>
            <person name="Han C."/>
            <person name="Goodwin L."/>
            <person name="Pitluck S."/>
            <person name="Liolios K."/>
            <person name="Pagani I."/>
            <person name="Mavromatis K."/>
            <person name="Mikhailova N."/>
            <person name="Huntemann M."/>
            <person name="Chen A."/>
            <person name="Palaniappan K."/>
            <person name="Land M."/>
            <person name="Hauser L."/>
            <person name="Detter J.C."/>
            <person name="Brambilla E.M."/>
            <person name="Rohde M."/>
            <person name="Goker M."/>
            <person name="Woyke T."/>
            <person name="Bristow J."/>
            <person name="Eisen J.A."/>
            <person name="Markowitz V."/>
            <person name="Hugenholtz P."/>
            <person name="Kyrpides N.C."/>
            <person name="Klenk H.P."/>
            <person name="Ivanova N."/>
        </authorList>
    </citation>
    <scope>NUCLEOTIDE SEQUENCE [LARGE SCALE GENOMIC DNA]</scope>
    <source>
        <strain evidence="11">DSM 17128</strain>
    </source>
</reference>
<dbReference type="InterPro" id="IPR039426">
    <property type="entry name" value="TonB-dep_rcpt-like"/>
</dbReference>
<dbReference type="OrthoDB" id="9768177at2"/>
<comment type="similarity">
    <text evidence="7">Belongs to the TonB-dependent receptor family.</text>
</comment>
<dbReference type="Proteomes" id="UP000002772">
    <property type="component" value="Unassembled WGS sequence"/>
</dbReference>
<dbReference type="STRING" id="688246.Premu_2227"/>
<dbReference type="AlphaFoldDB" id="F8N8D6"/>
<protein>
    <submittedName>
        <fullName evidence="10">TonB-dependent receptor</fullName>
    </submittedName>
</protein>
<dbReference type="RefSeq" id="WP_007575297.1">
    <property type="nucleotide sequence ID" value="NZ_BPTS01000002.1"/>
</dbReference>
<evidence type="ECO:0000259" key="9">
    <source>
        <dbReference type="Pfam" id="PF07715"/>
    </source>
</evidence>
<comment type="subcellular location">
    <subcellularLocation>
        <location evidence="1 7">Cell outer membrane</location>
        <topology evidence="1 7">Multi-pass membrane protein</topology>
    </subcellularLocation>
</comment>
<gene>
    <name evidence="10" type="ORF">Premu_2227</name>
</gene>
<name>F8N8D6_9BACT</name>
<keyword evidence="5 7" id="KW-0472">Membrane</keyword>
<keyword evidence="2 7" id="KW-0813">Transport</keyword>
<keyword evidence="4 7" id="KW-0812">Transmembrane</keyword>
<dbReference type="InterPro" id="IPR037066">
    <property type="entry name" value="Plug_dom_sf"/>
</dbReference>
<evidence type="ECO:0000256" key="1">
    <source>
        <dbReference type="ARBA" id="ARBA00004571"/>
    </source>
</evidence>